<dbReference type="PANTHER" id="PTHR13696:SF99">
    <property type="entry name" value="COBYRINIC ACID AC-DIAMIDE SYNTHASE"/>
    <property type="match status" value="1"/>
</dbReference>
<protein>
    <submittedName>
        <fullName evidence="1">ParA-like protein</fullName>
    </submittedName>
</protein>
<dbReference type="InterPro" id="IPR027417">
    <property type="entry name" value="P-loop_NTPase"/>
</dbReference>
<keyword evidence="1" id="KW-0614">Plasmid</keyword>
<evidence type="ECO:0000313" key="2">
    <source>
        <dbReference type="Proteomes" id="UP000198286"/>
    </source>
</evidence>
<organism evidence="1 2">
    <name type="scientific">Mycobacterium intracellulare subsp. chimaera</name>
    <dbReference type="NCBI Taxonomy" id="222805"/>
    <lineage>
        <taxon>Bacteria</taxon>
        <taxon>Bacillati</taxon>
        <taxon>Actinomycetota</taxon>
        <taxon>Actinomycetes</taxon>
        <taxon>Mycobacteriales</taxon>
        <taxon>Mycobacteriaceae</taxon>
        <taxon>Mycobacterium</taxon>
        <taxon>Mycobacterium avium complex (MAC)</taxon>
    </lineage>
</organism>
<dbReference type="EMBL" id="CP015269">
    <property type="protein sequence ID" value="ASL18351.1"/>
    <property type="molecule type" value="Genomic_DNA"/>
</dbReference>
<dbReference type="Gene3D" id="3.40.50.300">
    <property type="entry name" value="P-loop containing nucleotide triphosphate hydrolases"/>
    <property type="match status" value="1"/>
</dbReference>
<proteinExistence type="predicted"/>
<dbReference type="Proteomes" id="UP000198286">
    <property type="component" value="Plasmid unnamed 2"/>
</dbReference>
<evidence type="ECO:0000313" key="1">
    <source>
        <dbReference type="EMBL" id="ASL18351.1"/>
    </source>
</evidence>
<dbReference type="AlphaFoldDB" id="A0A7U5MRS9"/>
<gene>
    <name evidence="1" type="ORF">MYCOZU2_06006</name>
</gene>
<dbReference type="InterPro" id="IPR050678">
    <property type="entry name" value="DNA_Partitioning_ATPase"/>
</dbReference>
<accession>A0A7U5MRS9</accession>
<dbReference type="SUPFAM" id="SSF52540">
    <property type="entry name" value="P-loop containing nucleoside triphosphate hydrolases"/>
    <property type="match status" value="1"/>
</dbReference>
<name>A0A7U5MRS9_MYCIT</name>
<reference evidence="1 2" key="1">
    <citation type="journal article" date="2017" name="Lancet Infect. Dis.">
        <title>Global outbreak of severe Mycobacterium chimaera disease after cardiac surgery: a molecular epidemiological study.</title>
        <authorList>
            <person name="van Ingen J."/>
            <person name="Kohl T."/>
            <person name="Kranzer K."/>
            <person name="Hasse B."/>
            <person name="Keller P."/>
            <person name="Szafranska A."/>
            <person name="Hillemann D."/>
            <person name="Chand M."/>
            <person name="Schreiber P."/>
            <person name="Sommerstein R."/>
            <person name="Berger C."/>
            <person name="Genoni M."/>
            <person name="Ruegg C."/>
            <person name="Troillet N."/>
            <person name="Widmer A.F."/>
            <person name="Becker S.L."/>
            <person name="Herrmann M."/>
            <person name="Eckmanns T."/>
            <person name="Haller S."/>
            <person name="Hoeller C."/>
            <person name="Debast S.B."/>
            <person name="Wolfhagen M.J."/>
            <person name="Hopman J."/>
            <person name="Kluytmans J."/>
            <person name="Langelaar M."/>
            <person name="Notermans D.W."/>
            <person name="ten Oever J."/>
            <person name="van den Barselaar P."/>
            <person name="Vonk A.B.A."/>
            <person name="Vos M.C."/>
            <person name="Ahmed N."/>
            <person name="Brown T."/>
            <person name="Crook D."/>
            <person name="Lamagni T."/>
            <person name="Phin N."/>
            <person name="Smith E.G."/>
            <person name="Zambon M."/>
            <person name="Serr A."/>
            <person name="Goetting T."/>
            <person name="Ebner W."/>
            <person name="Thuermer A."/>
            <person name="Utpatel C."/>
            <person name="Sproer C."/>
            <person name="Bunk B."/>
            <person name="Nubel U."/>
            <person name="Bloemberg G."/>
            <person name="Bottger E."/>
            <person name="Niemann S."/>
            <person name="Wagner D."/>
            <person name="Sax H."/>
        </authorList>
    </citation>
    <scope>NUCLEOTIDE SEQUENCE [LARGE SCALE GENOMIC DNA]</scope>
    <source>
        <strain evidence="1 2">ZUERICH-2</strain>
        <plasmid evidence="1 2">unnamed 2</plasmid>
    </source>
</reference>
<dbReference type="PANTHER" id="PTHR13696">
    <property type="entry name" value="P-LOOP CONTAINING NUCLEOSIDE TRIPHOSPHATE HYDROLASE"/>
    <property type="match status" value="1"/>
</dbReference>
<geneLocation type="plasmid" evidence="1 2">
    <name>unnamed 2</name>
</geneLocation>
<sequence>MHSATHDIAGVAVHGAADGSYAQPGAAGLSTAEVALQRLGIPATPDLLELLPRLIVTVAAWKGGVGKTEIAKELAWLFGAVLVDLDWDEGGATRAWGYRHETRTTAPLLDAIDAGRVPRPLSGGGVRADLIPSHPDFATNQPPADRMATALEQWSQSLGRPLVIDTHPGGVSSTMGAVAAAHVIVVPVNLETRALKATESMAKELQGGYPLLFVINRVEAAPEAELRQLETLSETFGIPVGPVVSSHTFLKRRKLTMAVCAPGRSGEVPARAAGFVTEMHGVAKSILDLAVLKARQ</sequence>